<dbReference type="AlphaFoldDB" id="A0A840B038"/>
<keyword evidence="2" id="KW-1185">Reference proteome</keyword>
<accession>A0A840B038</accession>
<dbReference type="GO" id="GO:0016853">
    <property type="term" value="F:isomerase activity"/>
    <property type="evidence" value="ECO:0007669"/>
    <property type="project" value="UniProtKB-KW"/>
</dbReference>
<comment type="caution">
    <text evidence="1">The sequence shown here is derived from an EMBL/GenBank/DDBJ whole genome shotgun (WGS) entry which is preliminary data.</text>
</comment>
<organism evidence="1 2">
    <name type="scientific">Kaistia hirudinis</name>
    <dbReference type="NCBI Taxonomy" id="1293440"/>
    <lineage>
        <taxon>Bacteria</taxon>
        <taxon>Pseudomonadati</taxon>
        <taxon>Pseudomonadota</taxon>
        <taxon>Alphaproteobacteria</taxon>
        <taxon>Hyphomicrobiales</taxon>
        <taxon>Kaistiaceae</taxon>
        <taxon>Kaistia</taxon>
    </lineage>
</organism>
<dbReference type="Proteomes" id="UP000553963">
    <property type="component" value="Unassembled WGS sequence"/>
</dbReference>
<evidence type="ECO:0000313" key="2">
    <source>
        <dbReference type="Proteomes" id="UP000553963"/>
    </source>
</evidence>
<proteinExistence type="predicted"/>
<reference evidence="1 2" key="1">
    <citation type="submission" date="2020-08" db="EMBL/GenBank/DDBJ databases">
        <title>Genomic Encyclopedia of Type Strains, Phase IV (KMG-IV): sequencing the most valuable type-strain genomes for metagenomic binning, comparative biology and taxonomic classification.</title>
        <authorList>
            <person name="Goeker M."/>
        </authorList>
    </citation>
    <scope>NUCLEOTIDE SEQUENCE [LARGE SCALE GENOMIC DNA]</scope>
    <source>
        <strain evidence="1 2">DSM 25966</strain>
    </source>
</reference>
<keyword evidence="1" id="KW-0413">Isomerase</keyword>
<dbReference type="Gene3D" id="3.10.450.50">
    <property type="match status" value="1"/>
</dbReference>
<name>A0A840B038_9HYPH</name>
<gene>
    <name evidence="1" type="ORF">GGR25_004874</name>
</gene>
<dbReference type="EMBL" id="JACIDS010000008">
    <property type="protein sequence ID" value="MBB3933796.1"/>
    <property type="molecule type" value="Genomic_DNA"/>
</dbReference>
<dbReference type="SUPFAM" id="SSF54427">
    <property type="entry name" value="NTF2-like"/>
    <property type="match status" value="1"/>
</dbReference>
<protein>
    <submittedName>
        <fullName evidence="1">Ketosteroid isomerase-like protein</fullName>
    </submittedName>
</protein>
<sequence length="156" mass="17450">MTTQHVAGTKVHDEDLALVRDWFTELAGYVRAVDFAPARKLMTEDLVIFGTIKDFVESQPEAEANQWRHVWPSIDDFVFRDDIRAFVSPDRLFAVGLAIFDSTGYDKEGGTFSRPGRATISFVRAKVGDPFVANHTHMSLFPGTPPLSYAKKPSKS</sequence>
<evidence type="ECO:0000313" key="1">
    <source>
        <dbReference type="EMBL" id="MBB3933796.1"/>
    </source>
</evidence>
<dbReference type="InterPro" id="IPR032710">
    <property type="entry name" value="NTF2-like_dom_sf"/>
</dbReference>
<dbReference type="RefSeq" id="WP_183401452.1">
    <property type="nucleotide sequence ID" value="NZ_JACIDS010000008.1"/>
</dbReference>